<protein>
    <submittedName>
        <fullName evidence="1">Uncharacterized protein</fullName>
    </submittedName>
</protein>
<reference evidence="1" key="2">
    <citation type="submission" date="2020-09" db="EMBL/GenBank/DDBJ databases">
        <authorList>
            <person name="Sun Q."/>
            <person name="Zhou Y."/>
        </authorList>
    </citation>
    <scope>NUCLEOTIDE SEQUENCE</scope>
    <source>
        <strain evidence="1">CGMCC 1.8984</strain>
    </source>
</reference>
<dbReference type="AlphaFoldDB" id="A0A917PW73"/>
<gene>
    <name evidence="1" type="ORF">GCM10011372_36410</name>
</gene>
<name>A0A917PW73_9MICO</name>
<reference evidence="1" key="1">
    <citation type="journal article" date="2014" name="Int. J. Syst. Evol. Microbiol.">
        <title>Complete genome sequence of Corynebacterium casei LMG S-19264T (=DSM 44701T), isolated from a smear-ripened cheese.</title>
        <authorList>
            <consortium name="US DOE Joint Genome Institute (JGI-PGF)"/>
            <person name="Walter F."/>
            <person name="Albersmeier A."/>
            <person name="Kalinowski J."/>
            <person name="Ruckert C."/>
        </authorList>
    </citation>
    <scope>NUCLEOTIDE SEQUENCE</scope>
    <source>
        <strain evidence="1">CGMCC 1.8984</strain>
    </source>
</reference>
<proteinExistence type="predicted"/>
<dbReference type="Proteomes" id="UP000636956">
    <property type="component" value="Unassembled WGS sequence"/>
</dbReference>
<accession>A0A917PW73</accession>
<dbReference type="EMBL" id="BMMD01000051">
    <property type="protein sequence ID" value="GGJ94844.1"/>
    <property type="molecule type" value="Genomic_DNA"/>
</dbReference>
<evidence type="ECO:0000313" key="1">
    <source>
        <dbReference type="EMBL" id="GGJ94844.1"/>
    </source>
</evidence>
<organism evidence="1 2">
    <name type="scientific">Agromyces bauzanensis</name>
    <dbReference type="NCBI Taxonomy" id="1308924"/>
    <lineage>
        <taxon>Bacteria</taxon>
        <taxon>Bacillati</taxon>
        <taxon>Actinomycetota</taxon>
        <taxon>Actinomycetes</taxon>
        <taxon>Micrococcales</taxon>
        <taxon>Microbacteriaceae</taxon>
        <taxon>Agromyces</taxon>
    </lineage>
</organism>
<comment type="caution">
    <text evidence="1">The sequence shown here is derived from an EMBL/GenBank/DDBJ whole genome shotgun (WGS) entry which is preliminary data.</text>
</comment>
<evidence type="ECO:0000313" key="2">
    <source>
        <dbReference type="Proteomes" id="UP000636956"/>
    </source>
</evidence>
<sequence>MTLETYAQNLRCVMLRAFTKALGESFALTPNGFGLVGFGTQGSRRARNWRHFKMVWRA</sequence>
<keyword evidence="2" id="KW-1185">Reference proteome</keyword>